<protein>
    <submittedName>
        <fullName evidence="2">Uncharacterized protein</fullName>
    </submittedName>
</protein>
<feature type="region of interest" description="Disordered" evidence="1">
    <location>
        <begin position="1"/>
        <end position="59"/>
    </location>
</feature>
<feature type="compositionally biased region" description="Basic and acidic residues" evidence="1">
    <location>
        <begin position="27"/>
        <end position="36"/>
    </location>
</feature>
<evidence type="ECO:0000256" key="1">
    <source>
        <dbReference type="SAM" id="MobiDB-lite"/>
    </source>
</evidence>
<sequence>MVTNTGDQDNAAASVCEAPEISPEAPCNDRADKSDAARSVSPNSVEEESHPPCIEAHKGIPSTSCQYECEEANTSGELEGIDTEDMVWSTGPNEKSPTLGDVDMDCNRPQEPLTPPPSAPLRELEVANSEIHPTEIDTGLMDEGQPIVEDMVMSFDFTPRSERMSTMQSTYEQLMTLPGTSDTNTPAQIELDSSSEDEDPHDNTTATMAALGQQRLEQTAAKAALAATQDANGDTMPEVDGQATINAMESPEDEEQEAITTTKTKRDRRKKREKGRQKRQTRVPRSGPIILEEAPTIDIATKPLKELPGRDEFEAGRTQLDSKHYVWAEQHYTDSRSSPVENRGVQFYDPLDNRKDSEVSLGPYDMLSRRRRPVEEELPKTQRPKKAKKSKSKRKRDDPEDDEEFGPEAKKRNETIDEKLAKKREGITKSAREIRELEKQKRQNEQNERSRLKSLAAQKMWPRSIQRLPTEIRRRILRELLVAEQAIEVHSNWVRLYSSRATRSRSGPLTILHTGILRTCKAMYWEGISVLYGDNEFLYKIRDAQVTAPADIDITCVAQDNSAPNGDEESDISLDEDDSDAEYQDEEVQRAAVSRPQRRRRRDEPKTIFFDKMFPLFRRILIEAEKNRHGVDTKVRMTEAIKAFTNPPQPIRRGKGDVPISPLEEDRKRVANIHTLRIRVFPSLQREPSTVTGQPGSIVGYTFSSFFNEDCSVFKAAKRLLPQRLILDVMSKYLNEAKKNKRMTIDMRAQRITRMVKDSGVDIWAKDMTMQRSRRQASNKTRSHLQQVESGFVAHCASFGASVEDEDEDEYSSDFEEE</sequence>
<dbReference type="AlphaFoldDB" id="A0A9P7ZPG9"/>
<name>A0A9P7ZPG9_9HYPO</name>
<keyword evidence="3" id="KW-1185">Reference proteome</keyword>
<feature type="region of interest" description="Disordered" evidence="1">
    <location>
        <begin position="331"/>
        <end position="453"/>
    </location>
</feature>
<feature type="compositionally biased region" description="Basic and acidic residues" evidence="1">
    <location>
        <begin position="47"/>
        <end position="58"/>
    </location>
</feature>
<feature type="compositionally biased region" description="Polar residues" evidence="1">
    <location>
        <begin position="176"/>
        <end position="187"/>
    </location>
</feature>
<feature type="compositionally biased region" description="Basic residues" evidence="1">
    <location>
        <begin position="263"/>
        <end position="282"/>
    </location>
</feature>
<feature type="compositionally biased region" description="Basic and acidic residues" evidence="1">
    <location>
        <begin position="407"/>
        <end position="451"/>
    </location>
</feature>
<evidence type="ECO:0000313" key="2">
    <source>
        <dbReference type="EMBL" id="KAG9255335.1"/>
    </source>
</evidence>
<reference evidence="2" key="1">
    <citation type="journal article" date="2021" name="IMA Fungus">
        <title>Genomic characterization of three marine fungi, including Emericellopsis atlantica sp. nov. with signatures of a generalist lifestyle and marine biomass degradation.</title>
        <authorList>
            <person name="Hagestad O.C."/>
            <person name="Hou L."/>
            <person name="Andersen J.H."/>
            <person name="Hansen E.H."/>
            <person name="Altermark B."/>
            <person name="Li C."/>
            <person name="Kuhnert E."/>
            <person name="Cox R.J."/>
            <person name="Crous P.W."/>
            <person name="Spatafora J.W."/>
            <person name="Lail K."/>
            <person name="Amirebrahimi M."/>
            <person name="Lipzen A."/>
            <person name="Pangilinan J."/>
            <person name="Andreopoulos W."/>
            <person name="Hayes R.D."/>
            <person name="Ng V."/>
            <person name="Grigoriev I.V."/>
            <person name="Jackson S.A."/>
            <person name="Sutton T.D.S."/>
            <person name="Dobson A.D.W."/>
            <person name="Rama T."/>
        </authorList>
    </citation>
    <scope>NUCLEOTIDE SEQUENCE</scope>
    <source>
        <strain evidence="2">TS7</strain>
    </source>
</reference>
<feature type="compositionally biased region" description="Low complexity" evidence="1">
    <location>
        <begin position="220"/>
        <end position="231"/>
    </location>
</feature>
<feature type="compositionally biased region" description="Acidic residues" evidence="1">
    <location>
        <begin position="566"/>
        <end position="586"/>
    </location>
</feature>
<dbReference type="OrthoDB" id="5413827at2759"/>
<organism evidence="2 3">
    <name type="scientific">Emericellopsis atlantica</name>
    <dbReference type="NCBI Taxonomy" id="2614577"/>
    <lineage>
        <taxon>Eukaryota</taxon>
        <taxon>Fungi</taxon>
        <taxon>Dikarya</taxon>
        <taxon>Ascomycota</taxon>
        <taxon>Pezizomycotina</taxon>
        <taxon>Sordariomycetes</taxon>
        <taxon>Hypocreomycetidae</taxon>
        <taxon>Hypocreales</taxon>
        <taxon>Bionectriaceae</taxon>
        <taxon>Emericellopsis</taxon>
    </lineage>
</organism>
<proteinExistence type="predicted"/>
<dbReference type="EMBL" id="MU251251">
    <property type="protein sequence ID" value="KAG9255335.1"/>
    <property type="molecule type" value="Genomic_DNA"/>
</dbReference>
<feature type="region of interest" description="Disordered" evidence="1">
    <location>
        <begin position="176"/>
        <end position="295"/>
    </location>
</feature>
<gene>
    <name evidence="2" type="ORF">F5Z01DRAFT_735898</name>
</gene>
<evidence type="ECO:0000313" key="3">
    <source>
        <dbReference type="Proteomes" id="UP000887229"/>
    </source>
</evidence>
<feature type="compositionally biased region" description="Basic residues" evidence="1">
    <location>
        <begin position="382"/>
        <end position="394"/>
    </location>
</feature>
<comment type="caution">
    <text evidence="2">The sequence shown here is derived from an EMBL/GenBank/DDBJ whole genome shotgun (WGS) entry which is preliminary data.</text>
</comment>
<dbReference type="RefSeq" id="XP_046119259.1">
    <property type="nucleotide sequence ID" value="XM_046266778.1"/>
</dbReference>
<accession>A0A9P7ZPG9</accession>
<dbReference type="GeneID" id="70297681"/>
<dbReference type="Proteomes" id="UP000887229">
    <property type="component" value="Unassembled WGS sequence"/>
</dbReference>
<feature type="region of interest" description="Disordered" evidence="1">
    <location>
        <begin position="558"/>
        <end position="604"/>
    </location>
</feature>